<dbReference type="Proteomes" id="UP000287853">
    <property type="component" value="Unassembled WGS sequence"/>
</dbReference>
<keyword evidence="2" id="KW-1185">Reference proteome</keyword>
<sequence>MVFSPSFIASSSELLSVLYFLLQYRNKDEHKMKDNVFFAKNKLKANTVFLRYCRRTPRHIQNTVSNHLFYLSTEILLEWST</sequence>
<gene>
    <name evidence="1" type="ORF">H206_00421</name>
</gene>
<comment type="caution">
    <text evidence="1">The sequence shown here is derived from an EMBL/GenBank/DDBJ whole genome shotgun (WGS) entry which is preliminary data.</text>
</comment>
<dbReference type="AlphaFoldDB" id="A0A3S3R7I2"/>
<proteinExistence type="predicted"/>
<organism evidence="1 2">
    <name type="scientific">Candidatus Electrothrix aarhusensis</name>
    <dbReference type="NCBI Taxonomy" id="1859131"/>
    <lineage>
        <taxon>Bacteria</taxon>
        <taxon>Pseudomonadati</taxon>
        <taxon>Thermodesulfobacteriota</taxon>
        <taxon>Desulfobulbia</taxon>
        <taxon>Desulfobulbales</taxon>
        <taxon>Desulfobulbaceae</taxon>
        <taxon>Candidatus Electrothrix</taxon>
    </lineage>
</organism>
<name>A0A3S3R7I2_9BACT</name>
<protein>
    <submittedName>
        <fullName evidence="1">Uncharacterized protein</fullName>
    </submittedName>
</protein>
<accession>A0A3S3R7I2</accession>
<reference evidence="1 2" key="1">
    <citation type="submission" date="2017-01" db="EMBL/GenBank/DDBJ databases">
        <title>The cable genome- insights into the physiology and evolution of filamentous bacteria capable of sulfide oxidation via long distance electron transfer.</title>
        <authorList>
            <person name="Schreiber L."/>
            <person name="Bjerg J.T."/>
            <person name="Boggild A."/>
            <person name="Van De Vossenberg J."/>
            <person name="Meysman F."/>
            <person name="Nielsen L.P."/>
            <person name="Schramm A."/>
            <person name="Kjeldsen K.U."/>
        </authorList>
    </citation>
    <scope>NUCLEOTIDE SEQUENCE [LARGE SCALE GENOMIC DNA]</scope>
    <source>
        <strain evidence="1">MCF</strain>
    </source>
</reference>
<dbReference type="EMBL" id="MTKO01000069">
    <property type="protein sequence ID" value="RWX46129.1"/>
    <property type="molecule type" value="Genomic_DNA"/>
</dbReference>
<evidence type="ECO:0000313" key="1">
    <source>
        <dbReference type="EMBL" id="RWX46129.1"/>
    </source>
</evidence>
<evidence type="ECO:0000313" key="2">
    <source>
        <dbReference type="Proteomes" id="UP000287853"/>
    </source>
</evidence>